<dbReference type="RefSeq" id="WP_339586834.1">
    <property type="nucleotide sequence ID" value="NZ_JBBHJZ010000002.1"/>
</dbReference>
<feature type="transmembrane region" description="Helical" evidence="2">
    <location>
        <begin position="279"/>
        <end position="300"/>
    </location>
</feature>
<comment type="caution">
    <text evidence="3">The sequence shown here is derived from an EMBL/GenBank/DDBJ whole genome shotgun (WGS) entry which is preliminary data.</text>
</comment>
<feature type="transmembrane region" description="Helical" evidence="2">
    <location>
        <begin position="237"/>
        <end position="259"/>
    </location>
</feature>
<dbReference type="PANTHER" id="PTHR34219">
    <property type="entry name" value="IRON-REGULATED INNER MEMBRANE PROTEIN-RELATED"/>
    <property type="match status" value="1"/>
</dbReference>
<gene>
    <name evidence="3" type="ORF">WG901_09540</name>
</gene>
<feature type="region of interest" description="Disordered" evidence="1">
    <location>
        <begin position="1"/>
        <end position="20"/>
    </location>
</feature>
<evidence type="ECO:0000313" key="3">
    <source>
        <dbReference type="EMBL" id="MEJ5976875.1"/>
    </source>
</evidence>
<dbReference type="EMBL" id="JBBHJZ010000002">
    <property type="protein sequence ID" value="MEJ5976875.1"/>
    <property type="molecule type" value="Genomic_DNA"/>
</dbReference>
<name>A0ABU8RUV9_9SPHN</name>
<evidence type="ECO:0000256" key="1">
    <source>
        <dbReference type="SAM" id="MobiDB-lite"/>
    </source>
</evidence>
<dbReference type="Proteomes" id="UP001361239">
    <property type="component" value="Unassembled WGS sequence"/>
</dbReference>
<feature type="transmembrane region" description="Helical" evidence="2">
    <location>
        <begin position="480"/>
        <end position="501"/>
    </location>
</feature>
<reference evidence="3 4" key="1">
    <citation type="submission" date="2024-03" db="EMBL/GenBank/DDBJ databases">
        <authorList>
            <person name="Jo J.-H."/>
        </authorList>
    </citation>
    <scope>NUCLEOTIDE SEQUENCE [LARGE SCALE GENOMIC DNA]</scope>
    <source>
        <strain evidence="3 4">PS1R-30</strain>
    </source>
</reference>
<evidence type="ECO:0000313" key="4">
    <source>
        <dbReference type="Proteomes" id="UP001361239"/>
    </source>
</evidence>
<keyword evidence="2" id="KW-1133">Transmembrane helix</keyword>
<dbReference type="Pfam" id="PF03929">
    <property type="entry name" value="PepSY_TM"/>
    <property type="match status" value="1"/>
</dbReference>
<protein>
    <submittedName>
        <fullName evidence="3">PepSY domain-containing protein</fullName>
    </submittedName>
</protein>
<dbReference type="PANTHER" id="PTHR34219:SF6">
    <property type="entry name" value="BLR3280 PROTEIN"/>
    <property type="match status" value="1"/>
</dbReference>
<proteinExistence type="predicted"/>
<organism evidence="3 4">
    <name type="scientific">Novosphingobium anseongense</name>
    <dbReference type="NCBI Taxonomy" id="3133436"/>
    <lineage>
        <taxon>Bacteria</taxon>
        <taxon>Pseudomonadati</taxon>
        <taxon>Pseudomonadota</taxon>
        <taxon>Alphaproteobacteria</taxon>
        <taxon>Sphingomonadales</taxon>
        <taxon>Sphingomonadaceae</taxon>
        <taxon>Novosphingobium</taxon>
    </lineage>
</organism>
<evidence type="ECO:0000256" key="2">
    <source>
        <dbReference type="SAM" id="Phobius"/>
    </source>
</evidence>
<keyword evidence="4" id="KW-1185">Reference proteome</keyword>
<sequence>MSPSDGIAITDGSAPRARSHTPSTRALWRATKRFLYFFHRWTGIVLCVFFAVWFVSGVVMMYVPFPSFRAPERIAGAVPIDWARVRVTPDAVLTTLRESAFPKEMRLGMSGDVPVYRVATADGRRAISAETGQEIRAVDAPQAGAIAAAFVQAPVASIVAVRQDQWVVTRAYKKIAPFWRIRLADPAATDVYVMQQTGEIVQNTTAHERFWNWLGAVPHWIYFEALRVYQEPWRQTVLWTSGVGMLGAIAGIWIGLLRVRISKRYKSGSVSPYRSWMKWHHVVGLVGGVFVVTWVFSGWLSMSPWGGFRDEDKGIAERYVGAKPGFATTDLRGLAGTARDARELEFTHLGGIPVIVAWRDPEHKRLLDGATAEPISLAKARIETIARSAVTDGKLMRTERLEHYDRYWYATGDPRRDARSLPVLRLVFDDANQTWLHIDPATGRLLGRAGSGSRSYRWLFAALHSFDLPFLLEHRLLRDLLMWLLSAAGLIVSVSGVVIGWRRLRPVRGPAQAVRLPGGR</sequence>
<keyword evidence="2" id="KW-0472">Membrane</keyword>
<keyword evidence="2" id="KW-0812">Transmembrane</keyword>
<feature type="transmembrane region" description="Helical" evidence="2">
    <location>
        <begin position="41"/>
        <end position="63"/>
    </location>
</feature>
<accession>A0ABU8RUV9</accession>
<dbReference type="InterPro" id="IPR005625">
    <property type="entry name" value="PepSY-ass_TM"/>
</dbReference>